<comment type="caution">
    <text evidence="1">The sequence shown here is derived from an EMBL/GenBank/DDBJ whole genome shotgun (WGS) entry which is preliminary data.</text>
</comment>
<sequence>MASPDLVAGTPGIVTLAGRTLSDSVTALYPVAYAVAAAPESVVMESDA</sequence>
<evidence type="ECO:0000313" key="1">
    <source>
        <dbReference type="EMBL" id="MBP2000131.1"/>
    </source>
</evidence>
<accession>A0ABS4JGA8</accession>
<dbReference type="Proteomes" id="UP001519288">
    <property type="component" value="Unassembled WGS sequence"/>
</dbReference>
<evidence type="ECO:0000313" key="2">
    <source>
        <dbReference type="Proteomes" id="UP001519288"/>
    </source>
</evidence>
<protein>
    <submittedName>
        <fullName evidence="1">Uncharacterized protein</fullName>
    </submittedName>
</protein>
<gene>
    <name evidence="1" type="ORF">J2Z69_001150</name>
</gene>
<name>A0ABS4JGA8_9BACL</name>
<reference evidence="1 2" key="1">
    <citation type="submission" date="2021-03" db="EMBL/GenBank/DDBJ databases">
        <title>Genomic Encyclopedia of Type Strains, Phase IV (KMG-IV): sequencing the most valuable type-strain genomes for metagenomic binning, comparative biology and taxonomic classification.</title>
        <authorList>
            <person name="Goeker M."/>
        </authorList>
    </citation>
    <scope>NUCLEOTIDE SEQUENCE [LARGE SCALE GENOMIC DNA]</scope>
    <source>
        <strain evidence="1 2">DSM 26806</strain>
    </source>
</reference>
<proteinExistence type="predicted"/>
<organism evidence="1 2">
    <name type="scientific">Paenibacillus shirakamiensis</name>
    <dbReference type="NCBI Taxonomy" id="1265935"/>
    <lineage>
        <taxon>Bacteria</taxon>
        <taxon>Bacillati</taxon>
        <taxon>Bacillota</taxon>
        <taxon>Bacilli</taxon>
        <taxon>Bacillales</taxon>
        <taxon>Paenibacillaceae</taxon>
        <taxon>Paenibacillus</taxon>
    </lineage>
</organism>
<keyword evidence="2" id="KW-1185">Reference proteome</keyword>
<dbReference type="EMBL" id="JAGGLD010000001">
    <property type="protein sequence ID" value="MBP2000131.1"/>
    <property type="molecule type" value="Genomic_DNA"/>
</dbReference>